<accession>A0A0C2MJL2</accession>
<protein>
    <recommendedName>
        <fullName evidence="1">Tc1-like transposase DDE domain-containing protein</fullName>
    </recommendedName>
</protein>
<proteinExistence type="predicted"/>
<evidence type="ECO:0000259" key="1">
    <source>
        <dbReference type="Pfam" id="PF13358"/>
    </source>
</evidence>
<dbReference type="Pfam" id="PF13358">
    <property type="entry name" value="DDE_3"/>
    <property type="match status" value="1"/>
</dbReference>
<dbReference type="OrthoDB" id="2289193at2759"/>
<reference evidence="2 3" key="1">
    <citation type="journal article" date="2014" name="Genome Biol. Evol.">
        <title>The genome of the myxosporean Thelohanellus kitauei shows adaptations to nutrient acquisition within its fish host.</title>
        <authorList>
            <person name="Yang Y."/>
            <person name="Xiong J."/>
            <person name="Zhou Z."/>
            <person name="Huo F."/>
            <person name="Miao W."/>
            <person name="Ran C."/>
            <person name="Liu Y."/>
            <person name="Zhang J."/>
            <person name="Feng J."/>
            <person name="Wang M."/>
            <person name="Wang M."/>
            <person name="Wang L."/>
            <person name="Yao B."/>
        </authorList>
    </citation>
    <scope>NUCLEOTIDE SEQUENCE [LARGE SCALE GENOMIC DNA]</scope>
    <source>
        <strain evidence="2">Wuqing</strain>
    </source>
</reference>
<dbReference type="EMBL" id="JWZT01005236">
    <property type="protein sequence ID" value="KII61821.1"/>
    <property type="molecule type" value="Genomic_DNA"/>
</dbReference>
<dbReference type="InterPro" id="IPR038717">
    <property type="entry name" value="Tc1-like_DDE_dom"/>
</dbReference>
<name>A0A0C2MJL2_THEKT</name>
<feature type="domain" description="Tc1-like transposase DDE" evidence="1">
    <location>
        <begin position="131"/>
        <end position="208"/>
    </location>
</feature>
<sequence length="212" mass="24133">MINYLETHPGIGYTEVANIFSVNRRTLSKIHKKYKESRVIEDDKGGGPRSTKVQDIHLERIEREIEENPTTILKEIKILLFEEFQLAITEKTVSRAISKLGITNKLTRIVPVSRNTEETIQKRPLHMTDDTIYIDETGFNHHLMRKFGRAPSGKRVSLVVTNSRGHNISVCAAMHSGAYFISGQELEDTTQMNSSNFCQKCLKKRGQEAKTS</sequence>
<keyword evidence="3" id="KW-1185">Reference proteome</keyword>
<gene>
    <name evidence="2" type="ORF">RF11_10089</name>
</gene>
<evidence type="ECO:0000313" key="2">
    <source>
        <dbReference type="EMBL" id="KII61821.1"/>
    </source>
</evidence>
<dbReference type="Proteomes" id="UP000031668">
    <property type="component" value="Unassembled WGS sequence"/>
</dbReference>
<evidence type="ECO:0000313" key="3">
    <source>
        <dbReference type="Proteomes" id="UP000031668"/>
    </source>
</evidence>
<dbReference type="InterPro" id="IPR009057">
    <property type="entry name" value="Homeodomain-like_sf"/>
</dbReference>
<dbReference type="SUPFAM" id="SSF46689">
    <property type="entry name" value="Homeodomain-like"/>
    <property type="match status" value="1"/>
</dbReference>
<comment type="caution">
    <text evidence="2">The sequence shown here is derived from an EMBL/GenBank/DDBJ whole genome shotgun (WGS) entry which is preliminary data.</text>
</comment>
<dbReference type="AlphaFoldDB" id="A0A0C2MJL2"/>
<organism evidence="2 3">
    <name type="scientific">Thelohanellus kitauei</name>
    <name type="common">Myxosporean</name>
    <dbReference type="NCBI Taxonomy" id="669202"/>
    <lineage>
        <taxon>Eukaryota</taxon>
        <taxon>Metazoa</taxon>
        <taxon>Cnidaria</taxon>
        <taxon>Myxozoa</taxon>
        <taxon>Myxosporea</taxon>
        <taxon>Bivalvulida</taxon>
        <taxon>Platysporina</taxon>
        <taxon>Myxobolidae</taxon>
        <taxon>Thelohanellus</taxon>
    </lineage>
</organism>